<dbReference type="Gene3D" id="3.30.700.10">
    <property type="entry name" value="Glycoprotein, Type 4 Pilin"/>
    <property type="match status" value="1"/>
</dbReference>
<proteinExistence type="predicted"/>
<dbReference type="NCBIfam" id="TIGR04294">
    <property type="entry name" value="pre_pil_HX9DG"/>
    <property type="match status" value="1"/>
</dbReference>
<protein>
    <recommendedName>
        <fullName evidence="1">DUF1559 domain-containing protein</fullName>
    </recommendedName>
</protein>
<dbReference type="SUPFAM" id="SSF54523">
    <property type="entry name" value="Pili subunits"/>
    <property type="match status" value="1"/>
</dbReference>
<keyword evidence="3" id="KW-1185">Reference proteome</keyword>
<evidence type="ECO:0000313" key="3">
    <source>
        <dbReference type="Proteomes" id="UP000316770"/>
    </source>
</evidence>
<dbReference type="InterPro" id="IPR011453">
    <property type="entry name" value="DUF1559"/>
</dbReference>
<dbReference type="InterPro" id="IPR027558">
    <property type="entry name" value="Pre_pil_HX9DG_C"/>
</dbReference>
<dbReference type="PANTHER" id="PTHR30093">
    <property type="entry name" value="GENERAL SECRETION PATHWAY PROTEIN G"/>
    <property type="match status" value="1"/>
</dbReference>
<evidence type="ECO:0000313" key="2">
    <source>
        <dbReference type="EMBL" id="QDV54858.1"/>
    </source>
</evidence>
<dbReference type="PANTHER" id="PTHR30093:SF2">
    <property type="entry name" value="TYPE II SECRETION SYSTEM PROTEIN H"/>
    <property type="match status" value="1"/>
</dbReference>
<name>A0A518IP54_9BACT</name>
<dbReference type="InterPro" id="IPR012902">
    <property type="entry name" value="N_methyl_site"/>
</dbReference>
<reference evidence="2 3" key="1">
    <citation type="submission" date="2019-02" db="EMBL/GenBank/DDBJ databases">
        <title>Deep-cultivation of Planctomycetes and their phenomic and genomic characterization uncovers novel biology.</title>
        <authorList>
            <person name="Wiegand S."/>
            <person name="Jogler M."/>
            <person name="Boedeker C."/>
            <person name="Pinto D."/>
            <person name="Vollmers J."/>
            <person name="Rivas-Marin E."/>
            <person name="Kohn T."/>
            <person name="Peeters S.H."/>
            <person name="Heuer A."/>
            <person name="Rast P."/>
            <person name="Oberbeckmann S."/>
            <person name="Bunk B."/>
            <person name="Jeske O."/>
            <person name="Meyerdierks A."/>
            <person name="Storesund J.E."/>
            <person name="Kallscheuer N."/>
            <person name="Luecker S."/>
            <person name="Lage O.M."/>
            <person name="Pohl T."/>
            <person name="Merkel B.J."/>
            <person name="Hornburger P."/>
            <person name="Mueller R.-W."/>
            <person name="Bruemmer F."/>
            <person name="Labrenz M."/>
            <person name="Spormann A.M."/>
            <person name="Op den Camp H."/>
            <person name="Overmann J."/>
            <person name="Amann R."/>
            <person name="Jetten M.S.M."/>
            <person name="Mascher T."/>
            <person name="Medema M.H."/>
            <person name="Devos D.P."/>
            <person name="Kaster A.-K."/>
            <person name="Ovreas L."/>
            <person name="Rohde M."/>
            <person name="Galperin M.Y."/>
            <person name="Jogler C."/>
        </authorList>
    </citation>
    <scope>NUCLEOTIDE SEQUENCE [LARGE SCALE GENOMIC DNA]</scope>
    <source>
        <strain evidence="2 3">Mal33</strain>
    </source>
</reference>
<dbReference type="EMBL" id="CP036318">
    <property type="protein sequence ID" value="QDV54858.1"/>
    <property type="molecule type" value="Genomic_DNA"/>
</dbReference>
<dbReference type="Pfam" id="PF07596">
    <property type="entry name" value="SBP_bac_10"/>
    <property type="match status" value="1"/>
</dbReference>
<accession>A0A518IP54</accession>
<dbReference type="InterPro" id="IPR045584">
    <property type="entry name" value="Pilin-like"/>
</dbReference>
<dbReference type="AlphaFoldDB" id="A0A518IP54"/>
<gene>
    <name evidence="2" type="ORF">Mal33_08230</name>
</gene>
<sequence>MLLLRLVGVPLSISLSRKSIVKMNRRRMGFTLVELLVVIAIIGILVGLLLPAVQAAREAARRMQCSNNLKQLGISLHNYHDTYKSFVPRKQGTGTCGSPRDNCNRVSGFIGLLPFMEQQPMYDQIMAGDASVPPGGPEGWAGWAVWNQAPEGLRCPSGNYSGTPDSTNNYMFSVGDQIDNNRDRSDLRGVFAYRRGIKFAQIVDGTSNTIAMSEHLRGNFSLGSNSQPKIGVSMVGNLDPRTNPGACLDSHANGIYTDIASAKSRFGTRWTDGQTERVGFTTVTPPNGPSCFEGANVNADSAHSVIAPSSNHPGGVMSVFCDGSVHFISDTIDTGNLASVAAWKGTGGDSGISPFGVWGALGSKDGGEPSGDF</sequence>
<feature type="domain" description="DUF1559" evidence="1">
    <location>
        <begin position="54"/>
        <end position="334"/>
    </location>
</feature>
<dbReference type="NCBIfam" id="TIGR02532">
    <property type="entry name" value="IV_pilin_GFxxxE"/>
    <property type="match status" value="1"/>
</dbReference>
<evidence type="ECO:0000259" key="1">
    <source>
        <dbReference type="Pfam" id="PF07596"/>
    </source>
</evidence>
<dbReference type="Pfam" id="PF07963">
    <property type="entry name" value="N_methyl"/>
    <property type="match status" value="1"/>
</dbReference>
<organism evidence="2 3">
    <name type="scientific">Rosistilla oblonga</name>
    <dbReference type="NCBI Taxonomy" id="2527990"/>
    <lineage>
        <taxon>Bacteria</taxon>
        <taxon>Pseudomonadati</taxon>
        <taxon>Planctomycetota</taxon>
        <taxon>Planctomycetia</taxon>
        <taxon>Pirellulales</taxon>
        <taxon>Pirellulaceae</taxon>
        <taxon>Rosistilla</taxon>
    </lineage>
</organism>
<dbReference type="Proteomes" id="UP000316770">
    <property type="component" value="Chromosome"/>
</dbReference>